<dbReference type="InterPro" id="IPR036390">
    <property type="entry name" value="WH_DNA-bd_sf"/>
</dbReference>
<organism evidence="1 2">
    <name type="scientific">Xylanibacter ruminicola</name>
    <name type="common">Prevotella ruminicola</name>
    <dbReference type="NCBI Taxonomy" id="839"/>
    <lineage>
        <taxon>Bacteria</taxon>
        <taxon>Pseudomonadati</taxon>
        <taxon>Bacteroidota</taxon>
        <taxon>Bacteroidia</taxon>
        <taxon>Bacteroidales</taxon>
        <taxon>Prevotellaceae</taxon>
        <taxon>Xylanibacter</taxon>
    </lineage>
</organism>
<dbReference type="Gene3D" id="1.10.10.10">
    <property type="entry name" value="Winged helix-like DNA-binding domain superfamily/Winged helix DNA-binding domain"/>
    <property type="match status" value="1"/>
</dbReference>
<proteinExistence type="predicted"/>
<accession>A0A1H5RXD2</accession>
<dbReference type="AlphaFoldDB" id="A0A1H5RXD2"/>
<evidence type="ECO:0000313" key="1">
    <source>
        <dbReference type="EMBL" id="SEF43003.1"/>
    </source>
</evidence>
<reference evidence="1 2" key="1">
    <citation type="submission" date="2016-10" db="EMBL/GenBank/DDBJ databases">
        <authorList>
            <person name="de Groot N.N."/>
        </authorList>
    </citation>
    <scope>NUCLEOTIDE SEQUENCE [LARGE SCALE GENOMIC DNA]</scope>
    <source>
        <strain evidence="1 2">AR32</strain>
    </source>
</reference>
<dbReference type="InterPro" id="IPR036388">
    <property type="entry name" value="WH-like_DNA-bd_sf"/>
</dbReference>
<dbReference type="RefSeq" id="WP_103914990.1">
    <property type="nucleotide sequence ID" value="NZ_FNUV01000001.1"/>
</dbReference>
<dbReference type="Proteomes" id="UP000236735">
    <property type="component" value="Unassembled WGS sequence"/>
</dbReference>
<dbReference type="SUPFAM" id="SSF46785">
    <property type="entry name" value="Winged helix' DNA-binding domain"/>
    <property type="match status" value="1"/>
</dbReference>
<gene>
    <name evidence="1" type="ORF">SAMN05216354_0394</name>
</gene>
<dbReference type="EMBL" id="FNUV01000001">
    <property type="protein sequence ID" value="SEF43003.1"/>
    <property type="molecule type" value="Genomic_DNA"/>
</dbReference>
<sequence>MTKYFDFVLTESQVDFLAESKNGVNIMKVLTVLLKHTCTDNGYNYARPGWNSYLHSGQTLISDADLAEFCNCDVETVSDIIRMLNNSGLISTMSNSSVSIHTLLFLDEIHDKGKTVFNSRCQDQRLREEESIYQTQMALKYAEVKVDNIPQNNASHGQEKAFECLRRIKELDNNLSIRDEVKDNLHEMGDK</sequence>
<evidence type="ECO:0000313" key="2">
    <source>
        <dbReference type="Proteomes" id="UP000236735"/>
    </source>
</evidence>
<protein>
    <submittedName>
        <fullName evidence="1">Uncharacterized protein</fullName>
    </submittedName>
</protein>
<name>A0A1H5RXD2_XYLRU</name>